<dbReference type="InterPro" id="IPR013589">
    <property type="entry name" value="Bac_transglu_N"/>
</dbReference>
<organism evidence="2 3">
    <name type="scientific">Acidianus brierleyi</name>
    <dbReference type="NCBI Taxonomy" id="41673"/>
    <lineage>
        <taxon>Archaea</taxon>
        <taxon>Thermoproteota</taxon>
        <taxon>Thermoprotei</taxon>
        <taxon>Sulfolobales</taxon>
        <taxon>Sulfolobaceae</taxon>
        <taxon>Acidianus</taxon>
    </lineage>
</organism>
<evidence type="ECO:0000313" key="2">
    <source>
        <dbReference type="EMBL" id="AWR93621.1"/>
    </source>
</evidence>
<name>A0A2U9IC76_9CREN</name>
<dbReference type="InterPro" id="IPR038765">
    <property type="entry name" value="Papain-like_cys_pep_sf"/>
</dbReference>
<dbReference type="SUPFAM" id="SSF54001">
    <property type="entry name" value="Cysteine proteinases"/>
    <property type="match status" value="1"/>
</dbReference>
<dbReference type="InterPro" id="IPR002931">
    <property type="entry name" value="Transglutaminase-like"/>
</dbReference>
<accession>A0A2U9IC76</accession>
<gene>
    <name evidence="2" type="ORF">DFR85_02345</name>
</gene>
<dbReference type="EMBL" id="CP029289">
    <property type="protein sequence ID" value="AWR93621.1"/>
    <property type="molecule type" value="Genomic_DNA"/>
</dbReference>
<dbReference type="SMART" id="SM00460">
    <property type="entry name" value="TGc"/>
    <property type="match status" value="1"/>
</dbReference>
<dbReference type="AlphaFoldDB" id="A0A2U9IC76"/>
<reference evidence="2 3" key="1">
    <citation type="submission" date="2018-05" db="EMBL/GenBank/DDBJ databases">
        <title>Complete Genome Sequences of Extremely Thermoacidophilic, Metal-Mobilizing Type-Strain Members of the Archaeal Family Sulfolobaceae: Acidianus brierleyi DSM-1651T, Acidianus sulfidivorans DSM-18786T, Metallosphaera hakonensis DSM-7519T, and Metallosphaera prunae DSM-10039T.</title>
        <authorList>
            <person name="Counts J.A."/>
            <person name="Kelly R.M."/>
        </authorList>
    </citation>
    <scope>NUCLEOTIDE SEQUENCE [LARGE SCALE GENOMIC DNA]</scope>
    <source>
        <strain evidence="2 3">DSM 1651</strain>
    </source>
</reference>
<protein>
    <submittedName>
        <fullName evidence="2">Transglutaminase family protein</fullName>
    </submittedName>
</protein>
<proteinExistence type="predicted"/>
<evidence type="ECO:0000259" key="1">
    <source>
        <dbReference type="SMART" id="SM00460"/>
    </source>
</evidence>
<dbReference type="Pfam" id="PF01841">
    <property type="entry name" value="Transglut_core"/>
    <property type="match status" value="1"/>
</dbReference>
<feature type="domain" description="Transglutaminase-like" evidence="1">
    <location>
        <begin position="160"/>
        <end position="219"/>
    </location>
</feature>
<dbReference type="PANTHER" id="PTHR33490:SF6">
    <property type="entry name" value="SLL1049 PROTEIN"/>
    <property type="match status" value="1"/>
</dbReference>
<keyword evidence="3" id="KW-1185">Reference proteome</keyword>
<dbReference type="GeneID" id="36830959"/>
<dbReference type="OrthoDB" id="18481at2157"/>
<dbReference type="Gene3D" id="3.10.620.30">
    <property type="match status" value="1"/>
</dbReference>
<dbReference type="Proteomes" id="UP000248044">
    <property type="component" value="Chromosome"/>
</dbReference>
<dbReference type="PANTHER" id="PTHR33490">
    <property type="entry name" value="BLR5614 PROTEIN-RELATED"/>
    <property type="match status" value="1"/>
</dbReference>
<sequence length="265" mass="30231">MGGVTYGVFYQAKYEYEDVVMLNDNTLKIVPYDGDNQHVIEEKLDTEPKGYSVKFKDNFGNTVYRVKILDPHNAMVITSKSVVEVYPKKFEDCEIPCSEDYVFTRSSSLIDIDYFKNIATELLKSHKTLDDFVRSTIDLVRGKIKYKEGVTNVYTKAHESFSLGYGVCQDFTQITIGILRAAGIPARYVMGLVDDNPNTTHAWVEFKSRDGWIPVDPTRNKFYDLSYVKFAIGRDYNDASPIVGSFVSRGRGWLKQSIVEVKKID</sequence>
<dbReference type="Pfam" id="PF08379">
    <property type="entry name" value="Bact_transglu_N"/>
    <property type="match status" value="1"/>
</dbReference>
<dbReference type="RefSeq" id="WP_110269505.1">
    <property type="nucleotide sequence ID" value="NZ_CP029289.2"/>
</dbReference>
<evidence type="ECO:0000313" key="3">
    <source>
        <dbReference type="Proteomes" id="UP000248044"/>
    </source>
</evidence>
<dbReference type="KEGG" id="abri:DFR85_02345"/>